<evidence type="ECO:0000313" key="2">
    <source>
        <dbReference type="EMBL" id="PKK78341.1"/>
    </source>
</evidence>
<dbReference type="InterPro" id="IPR001245">
    <property type="entry name" value="Ser-Thr/Tyr_kinase_cat_dom"/>
</dbReference>
<dbReference type="Gene3D" id="1.10.510.10">
    <property type="entry name" value="Transferase(Phosphotransferase) domain 1"/>
    <property type="match status" value="1"/>
</dbReference>
<dbReference type="GO" id="GO:0005524">
    <property type="term" value="F:ATP binding"/>
    <property type="evidence" value="ECO:0007669"/>
    <property type="project" value="InterPro"/>
</dbReference>
<dbReference type="VEuPathDB" id="FungiDB:RhiirA1_479467"/>
<dbReference type="PROSITE" id="PS00109">
    <property type="entry name" value="PROTEIN_KINASE_TYR"/>
    <property type="match status" value="1"/>
</dbReference>
<dbReference type="AlphaFoldDB" id="A0A2N1NX09"/>
<dbReference type="SUPFAM" id="SSF56112">
    <property type="entry name" value="Protein kinase-like (PK-like)"/>
    <property type="match status" value="1"/>
</dbReference>
<dbReference type="VEuPathDB" id="FungiDB:RhiirA1_350974"/>
<protein>
    <submittedName>
        <fullName evidence="2">Kinase-like protein</fullName>
    </submittedName>
</protein>
<accession>A0A2N1NX09</accession>
<gene>
    <name evidence="2" type="ORF">RhiirC2_690721</name>
</gene>
<dbReference type="InterPro" id="IPR051681">
    <property type="entry name" value="Ser/Thr_Kinases-Pseudokinases"/>
</dbReference>
<reference evidence="2 3" key="2">
    <citation type="submission" date="2017-10" db="EMBL/GenBank/DDBJ databases">
        <title>Extensive intraspecific genome diversity in a model arbuscular mycorrhizal fungus.</title>
        <authorList>
            <person name="Chen E.C.H."/>
            <person name="Morin E."/>
            <person name="Baudet D."/>
            <person name="Noel J."/>
            <person name="Ndikumana S."/>
            <person name="Charron P."/>
            <person name="St-Onge C."/>
            <person name="Giorgi J."/>
            <person name="Grigoriev I.V."/>
            <person name="Roux C."/>
            <person name="Martin F.M."/>
            <person name="Corradi N."/>
        </authorList>
    </citation>
    <scope>NUCLEOTIDE SEQUENCE [LARGE SCALE GENOMIC DNA]</scope>
    <source>
        <strain evidence="2 3">C2</strain>
    </source>
</reference>
<sequence>MHQVFSDLVSLSMNENTLLAEGSTDTGGNIIEQKINNSLSSDQSSYNSQIIKNVNYVPSQEVTNGNDLKIIMTGIEGLKDLDVNNTVHYKQINIKPSLEDENYEVFGSVILKNNLRLEDILISFELHVYDFNGFSVIIKPLNNADIDITKCYLLWMIIGSSPKLSAFSPRNRELQVYCIKESIALKPTNSYYSIKTSCQLFQGYTISVNVYCPTANHKLINLKINIVGWSEYCIYFRIAKSNYNNLNSDSSSDSTESHDGDTDFLTNVEITICILSSNYENLSIDNMEGKEYSLASIGHCLTENTKIIPSINVNELGSEHLQEMEAGIKKNDVVLYPLKLTDYERDDKEKPRKNGHVTKWVSLKNKNEEFAFKIISEEEINDIQNQIVILKELHDWQNITRIYGLTCEGKDWFWVSEWAKYGNLREYYTNYKDRFDVRLKLRMSLDIARGLNFLRTVEILHHDIRAENILITLHETAKLANFKSCHSLFTTTLNQSQNLERVRYCAPELLEMAHNFKYDYNCEIYSFGILLWEIAEERTPYEQYNDSVKITDLVRNQKYREPFSKDSQTPLSFTSLALKGL</sequence>
<reference evidence="2 3" key="1">
    <citation type="submission" date="2016-04" db="EMBL/GenBank/DDBJ databases">
        <title>Genome analyses suggest a sexual origin of heterokaryosis in a supposedly ancient asexual fungus.</title>
        <authorList>
            <person name="Ropars J."/>
            <person name="Sedzielewska K."/>
            <person name="Noel J."/>
            <person name="Charron P."/>
            <person name="Farinelli L."/>
            <person name="Marton T."/>
            <person name="Kruger M."/>
            <person name="Pelin A."/>
            <person name="Brachmann A."/>
            <person name="Corradi N."/>
        </authorList>
    </citation>
    <scope>NUCLEOTIDE SEQUENCE [LARGE SCALE GENOMIC DNA]</scope>
    <source>
        <strain evidence="2 3">C2</strain>
    </source>
</reference>
<dbReference type="InterPro" id="IPR011009">
    <property type="entry name" value="Kinase-like_dom_sf"/>
</dbReference>
<dbReference type="VEuPathDB" id="FungiDB:FUN_005317"/>
<organism evidence="2 3">
    <name type="scientific">Rhizophagus irregularis</name>
    <dbReference type="NCBI Taxonomy" id="588596"/>
    <lineage>
        <taxon>Eukaryota</taxon>
        <taxon>Fungi</taxon>
        <taxon>Fungi incertae sedis</taxon>
        <taxon>Mucoromycota</taxon>
        <taxon>Glomeromycotina</taxon>
        <taxon>Glomeromycetes</taxon>
        <taxon>Glomerales</taxon>
        <taxon>Glomeraceae</taxon>
        <taxon>Rhizophagus</taxon>
    </lineage>
</organism>
<dbReference type="InterPro" id="IPR000719">
    <property type="entry name" value="Prot_kinase_dom"/>
</dbReference>
<dbReference type="GO" id="GO:0004674">
    <property type="term" value="F:protein serine/threonine kinase activity"/>
    <property type="evidence" value="ECO:0007669"/>
    <property type="project" value="TreeGrafter"/>
</dbReference>
<feature type="domain" description="Protein kinase" evidence="1">
    <location>
        <begin position="343"/>
        <end position="581"/>
    </location>
</feature>
<dbReference type="VEuPathDB" id="FungiDB:RhiirFUN_016936"/>
<keyword evidence="2" id="KW-0808">Transferase</keyword>
<dbReference type="Pfam" id="PF07714">
    <property type="entry name" value="PK_Tyr_Ser-Thr"/>
    <property type="match status" value="1"/>
</dbReference>
<comment type="caution">
    <text evidence="2">The sequence shown here is derived from an EMBL/GenBank/DDBJ whole genome shotgun (WGS) entry which is preliminary data.</text>
</comment>
<dbReference type="EMBL" id="LLXL01000086">
    <property type="protein sequence ID" value="PKK78341.1"/>
    <property type="molecule type" value="Genomic_DNA"/>
</dbReference>
<evidence type="ECO:0000259" key="1">
    <source>
        <dbReference type="PROSITE" id="PS50011"/>
    </source>
</evidence>
<dbReference type="InterPro" id="IPR008266">
    <property type="entry name" value="Tyr_kinase_AS"/>
</dbReference>
<dbReference type="PROSITE" id="PS50011">
    <property type="entry name" value="PROTEIN_KINASE_DOM"/>
    <property type="match status" value="1"/>
</dbReference>
<evidence type="ECO:0000313" key="3">
    <source>
        <dbReference type="Proteomes" id="UP000233469"/>
    </source>
</evidence>
<dbReference type="PANTHER" id="PTHR44329">
    <property type="entry name" value="SERINE/THREONINE-PROTEIN KINASE TNNI3K-RELATED"/>
    <property type="match status" value="1"/>
</dbReference>
<dbReference type="Proteomes" id="UP000233469">
    <property type="component" value="Unassembled WGS sequence"/>
</dbReference>
<keyword evidence="2" id="KW-0418">Kinase</keyword>
<name>A0A2N1NX09_9GLOM</name>
<proteinExistence type="predicted"/>